<evidence type="ECO:0000256" key="13">
    <source>
        <dbReference type="RuleBase" id="RU000461"/>
    </source>
</evidence>
<dbReference type="PANTHER" id="PTHR24286">
    <property type="entry name" value="CYTOCHROME P450 26"/>
    <property type="match status" value="1"/>
</dbReference>
<evidence type="ECO:0000256" key="7">
    <source>
        <dbReference type="ARBA" id="ARBA00022989"/>
    </source>
</evidence>
<dbReference type="EMBL" id="JAPFFJ010000001">
    <property type="protein sequence ID" value="KAJ6435880.1"/>
    <property type="molecule type" value="Genomic_DNA"/>
</dbReference>
<dbReference type="SUPFAM" id="SSF48264">
    <property type="entry name" value="Cytochrome P450"/>
    <property type="match status" value="1"/>
</dbReference>
<dbReference type="GO" id="GO:0005506">
    <property type="term" value="F:iron ion binding"/>
    <property type="evidence" value="ECO:0007669"/>
    <property type="project" value="InterPro"/>
</dbReference>
<proteinExistence type="inferred from homology"/>
<keyword evidence="4 12" id="KW-0349">Heme</keyword>
<dbReference type="InterPro" id="IPR017972">
    <property type="entry name" value="Cyt_P450_CS"/>
</dbReference>
<reference evidence="14 15" key="1">
    <citation type="journal article" date="2023" name="Int. J. Mol. Sci.">
        <title>De Novo Assembly and Annotation of 11 Diverse Shrub Willow (Salix) Genomes Reveals Novel Gene Organization in Sex-Linked Regions.</title>
        <authorList>
            <person name="Hyden B."/>
            <person name="Feng K."/>
            <person name="Yates T.B."/>
            <person name="Jawdy S."/>
            <person name="Cereghino C."/>
            <person name="Smart L.B."/>
            <person name="Muchero W."/>
        </authorList>
    </citation>
    <scope>NUCLEOTIDE SEQUENCE [LARGE SCALE GENOMIC DNA]</scope>
    <source>
        <tissue evidence="14">Shoot tip</tissue>
    </source>
</reference>
<sequence>MKYSWNVICEVLRLAPPFPGSFKEAKTDIVFNGFSIPKGWKTDYGFRFHVLKFLNYFRNTPYLNMQLSGSNQLCWNTNATHRSPEYFPEPEKFDPSRFEGNGPAPYTYVPFGGGPRMCPGKEYSRLQLLVFTHNLVRRFKFDKVIPRDKIVYSPSPVPEKGLPIRLHPHSA</sequence>
<evidence type="ECO:0000256" key="5">
    <source>
        <dbReference type="ARBA" id="ARBA00022692"/>
    </source>
</evidence>
<keyword evidence="10 13" id="KW-0503">Monooxygenase</keyword>
<dbReference type="Pfam" id="PF00067">
    <property type="entry name" value="p450"/>
    <property type="match status" value="2"/>
</dbReference>
<dbReference type="InterPro" id="IPR036396">
    <property type="entry name" value="Cyt_P450_sf"/>
</dbReference>
<dbReference type="PANTHER" id="PTHR24286:SF349">
    <property type="entry name" value="CYTOCHROME P450 716A1-RELATED"/>
    <property type="match status" value="1"/>
</dbReference>
<evidence type="ECO:0000256" key="3">
    <source>
        <dbReference type="ARBA" id="ARBA00010617"/>
    </source>
</evidence>
<comment type="cofactor">
    <cofactor evidence="1 12">
        <name>heme</name>
        <dbReference type="ChEBI" id="CHEBI:30413"/>
    </cofactor>
</comment>
<evidence type="ECO:0000256" key="6">
    <source>
        <dbReference type="ARBA" id="ARBA00022723"/>
    </source>
</evidence>
<evidence type="ECO:0000256" key="2">
    <source>
        <dbReference type="ARBA" id="ARBA00004167"/>
    </source>
</evidence>
<evidence type="ECO:0000313" key="14">
    <source>
        <dbReference type="EMBL" id="KAJ6435880.1"/>
    </source>
</evidence>
<keyword evidence="6 12" id="KW-0479">Metal-binding</keyword>
<dbReference type="Proteomes" id="UP001162972">
    <property type="component" value="Chromosome 18"/>
</dbReference>
<dbReference type="GO" id="GO:0016705">
    <property type="term" value="F:oxidoreductase activity, acting on paired donors, with incorporation or reduction of molecular oxygen"/>
    <property type="evidence" value="ECO:0007669"/>
    <property type="project" value="InterPro"/>
</dbReference>
<keyword evidence="5" id="KW-0812">Transmembrane</keyword>
<evidence type="ECO:0008006" key="16">
    <source>
        <dbReference type="Google" id="ProtNLM"/>
    </source>
</evidence>
<dbReference type="GO" id="GO:0016125">
    <property type="term" value="P:sterol metabolic process"/>
    <property type="evidence" value="ECO:0007669"/>
    <property type="project" value="TreeGrafter"/>
</dbReference>
<keyword evidence="8 13" id="KW-0560">Oxidoreductase</keyword>
<dbReference type="PRINTS" id="PR00385">
    <property type="entry name" value="P450"/>
</dbReference>
<dbReference type="InterPro" id="IPR002403">
    <property type="entry name" value="Cyt_P450_E_grp-IV"/>
</dbReference>
<comment type="subcellular location">
    <subcellularLocation>
        <location evidence="2">Membrane</location>
        <topology evidence="2">Single-pass membrane protein</topology>
    </subcellularLocation>
</comment>
<dbReference type="GO" id="GO:0016020">
    <property type="term" value="C:membrane"/>
    <property type="evidence" value="ECO:0007669"/>
    <property type="project" value="UniProtKB-SubCell"/>
</dbReference>
<evidence type="ECO:0000313" key="15">
    <source>
        <dbReference type="Proteomes" id="UP001162972"/>
    </source>
</evidence>
<dbReference type="PRINTS" id="PR00465">
    <property type="entry name" value="EP450IV"/>
</dbReference>
<accession>A0AAD6PNS6</accession>
<evidence type="ECO:0000256" key="8">
    <source>
        <dbReference type="ARBA" id="ARBA00023002"/>
    </source>
</evidence>
<comment type="similarity">
    <text evidence="3 13">Belongs to the cytochrome P450 family.</text>
</comment>
<comment type="caution">
    <text evidence="14">The sequence shown here is derived from an EMBL/GenBank/DDBJ whole genome shotgun (WGS) entry which is preliminary data.</text>
</comment>
<evidence type="ECO:0000256" key="4">
    <source>
        <dbReference type="ARBA" id="ARBA00022617"/>
    </source>
</evidence>
<keyword evidence="15" id="KW-1185">Reference proteome</keyword>
<name>A0AAD6PNS6_9ROSI</name>
<organism evidence="14 15">
    <name type="scientific">Salix udensis</name>
    <dbReference type="NCBI Taxonomy" id="889485"/>
    <lineage>
        <taxon>Eukaryota</taxon>
        <taxon>Viridiplantae</taxon>
        <taxon>Streptophyta</taxon>
        <taxon>Embryophyta</taxon>
        <taxon>Tracheophyta</taxon>
        <taxon>Spermatophyta</taxon>
        <taxon>Magnoliopsida</taxon>
        <taxon>eudicotyledons</taxon>
        <taxon>Gunneridae</taxon>
        <taxon>Pentapetalae</taxon>
        <taxon>rosids</taxon>
        <taxon>fabids</taxon>
        <taxon>Malpighiales</taxon>
        <taxon>Salicaceae</taxon>
        <taxon>Saliceae</taxon>
        <taxon>Salix</taxon>
    </lineage>
</organism>
<feature type="binding site" description="axial binding residue" evidence="12">
    <location>
        <position position="118"/>
    </location>
    <ligand>
        <name>heme</name>
        <dbReference type="ChEBI" id="CHEBI:30413"/>
    </ligand>
    <ligandPart>
        <name>Fe</name>
        <dbReference type="ChEBI" id="CHEBI:18248"/>
    </ligandPart>
</feature>
<dbReference type="GO" id="GO:0004497">
    <property type="term" value="F:monooxygenase activity"/>
    <property type="evidence" value="ECO:0007669"/>
    <property type="project" value="UniProtKB-KW"/>
</dbReference>
<evidence type="ECO:0000256" key="10">
    <source>
        <dbReference type="ARBA" id="ARBA00023033"/>
    </source>
</evidence>
<evidence type="ECO:0000256" key="12">
    <source>
        <dbReference type="PIRSR" id="PIRSR602403-1"/>
    </source>
</evidence>
<dbReference type="Gene3D" id="1.10.630.10">
    <property type="entry name" value="Cytochrome P450"/>
    <property type="match status" value="1"/>
</dbReference>
<evidence type="ECO:0000256" key="9">
    <source>
        <dbReference type="ARBA" id="ARBA00023004"/>
    </source>
</evidence>
<keyword evidence="11" id="KW-0472">Membrane</keyword>
<evidence type="ECO:0000256" key="1">
    <source>
        <dbReference type="ARBA" id="ARBA00001971"/>
    </source>
</evidence>
<dbReference type="InterPro" id="IPR001128">
    <property type="entry name" value="Cyt_P450"/>
</dbReference>
<keyword evidence="9 12" id="KW-0408">Iron</keyword>
<evidence type="ECO:0000256" key="11">
    <source>
        <dbReference type="ARBA" id="ARBA00023136"/>
    </source>
</evidence>
<dbReference type="PROSITE" id="PS00086">
    <property type="entry name" value="CYTOCHROME_P450"/>
    <property type="match status" value="1"/>
</dbReference>
<gene>
    <name evidence="14" type="ORF">OIU84_000996</name>
</gene>
<protein>
    <recommendedName>
        <fullName evidence="16">Cytochrome P450</fullName>
    </recommendedName>
</protein>
<dbReference type="GO" id="GO:0020037">
    <property type="term" value="F:heme binding"/>
    <property type="evidence" value="ECO:0007669"/>
    <property type="project" value="InterPro"/>
</dbReference>
<dbReference type="AlphaFoldDB" id="A0AAD6PNS6"/>
<keyword evidence="7" id="KW-1133">Transmembrane helix</keyword>